<evidence type="ECO:0000313" key="6">
    <source>
        <dbReference type="Proteomes" id="UP000256486"/>
    </source>
</evidence>
<keyword evidence="6" id="KW-1185">Reference proteome</keyword>
<dbReference type="AlphaFoldDB" id="A0A3E0VG21"/>
<reference evidence="5 6" key="1">
    <citation type="submission" date="2017-04" db="EMBL/GenBank/DDBJ databases">
        <title>Comparative genome analysis of Subtercola boreus.</title>
        <authorList>
            <person name="Cho Y.-J."/>
            <person name="Cho A."/>
            <person name="Kim O.-S."/>
            <person name="Lee J.-I."/>
        </authorList>
    </citation>
    <scope>NUCLEOTIDE SEQUENCE [LARGE SCALE GENOMIC DNA]</scope>
    <source>
        <strain evidence="5 6">K300</strain>
    </source>
</reference>
<evidence type="ECO:0000313" key="5">
    <source>
        <dbReference type="EMBL" id="RFA08320.1"/>
    </source>
</evidence>
<dbReference type="Pfam" id="PF13692">
    <property type="entry name" value="Glyco_trans_1_4"/>
    <property type="match status" value="1"/>
</dbReference>
<evidence type="ECO:0000256" key="1">
    <source>
        <dbReference type="ARBA" id="ARBA00021292"/>
    </source>
</evidence>
<dbReference type="SUPFAM" id="SSF53756">
    <property type="entry name" value="UDP-Glycosyltransferase/glycogen phosphorylase"/>
    <property type="match status" value="1"/>
</dbReference>
<gene>
    <name evidence="5" type="ORF">B7R54_03090</name>
</gene>
<dbReference type="PANTHER" id="PTHR45947">
    <property type="entry name" value="SULFOQUINOVOSYL TRANSFERASE SQD2"/>
    <property type="match status" value="1"/>
</dbReference>
<organism evidence="5 6">
    <name type="scientific">Subtercola boreus</name>
    <dbReference type="NCBI Taxonomy" id="120213"/>
    <lineage>
        <taxon>Bacteria</taxon>
        <taxon>Bacillati</taxon>
        <taxon>Actinomycetota</taxon>
        <taxon>Actinomycetes</taxon>
        <taxon>Micrococcales</taxon>
        <taxon>Microbacteriaceae</taxon>
        <taxon>Subtercola</taxon>
    </lineage>
</organism>
<dbReference type="EMBL" id="NBWZ01000001">
    <property type="protein sequence ID" value="RFA08320.1"/>
    <property type="molecule type" value="Genomic_DNA"/>
</dbReference>
<dbReference type="RefSeq" id="WP_116413731.1">
    <property type="nucleotide sequence ID" value="NZ_NBWZ01000001.1"/>
</dbReference>
<keyword evidence="3" id="KW-0808">Transferase</keyword>
<protein>
    <recommendedName>
        <fullName evidence="1">D-inositol 3-phosphate glycosyltransferase</fullName>
    </recommendedName>
</protein>
<keyword evidence="2" id="KW-0328">Glycosyltransferase</keyword>
<dbReference type="InterPro" id="IPR050194">
    <property type="entry name" value="Glycosyltransferase_grp1"/>
</dbReference>
<dbReference type="OrthoDB" id="506201at2"/>
<dbReference type="Gene3D" id="3.40.50.2000">
    <property type="entry name" value="Glycogen Phosphorylase B"/>
    <property type="match status" value="2"/>
</dbReference>
<dbReference type="Pfam" id="PF13439">
    <property type="entry name" value="Glyco_transf_4"/>
    <property type="match status" value="1"/>
</dbReference>
<proteinExistence type="predicted"/>
<dbReference type="InterPro" id="IPR028098">
    <property type="entry name" value="Glyco_trans_4-like_N"/>
</dbReference>
<sequence length="393" mass="43184">MALHLKLDGVKASPLAVAHVTESLGGGVVTSLARLTMRQAEQGMSVTLYFTRRDDTPPLAELEEIFGPRVALVEAPSGSRSMVAHGLWIMSTVRGVIMRTADVIHFHSSVGGAFGRLALFGRRRGPVSFYSPHGFSFLRTDYSPTVRSAYRIVEQLLGRYGHSQLVLVSRSEAEVATRVLRTSRCFVISNGVALDALPPRECDPEEHLPVVAMVGRIAYQKAPWKFAEVARHFRGRARFVWIGDGDNDGFNDDLAEANIEKTGWLTYPEALRTLATADVLLFLTLWEGMPLAVMEAQSIGIPVIASNIVGNVDIVENGRTGFLVDTVEEAIACLERLIGERGLAEQFYQEALRVRETRWSDIHLGIDSCELYGGRLPAYTASETQARGVIIST</sequence>
<dbReference type="GO" id="GO:1901137">
    <property type="term" value="P:carbohydrate derivative biosynthetic process"/>
    <property type="evidence" value="ECO:0007669"/>
    <property type="project" value="UniProtKB-ARBA"/>
</dbReference>
<dbReference type="Proteomes" id="UP000256486">
    <property type="component" value="Unassembled WGS sequence"/>
</dbReference>
<feature type="domain" description="Glycosyltransferase subfamily 4-like N-terminal" evidence="4">
    <location>
        <begin position="26"/>
        <end position="195"/>
    </location>
</feature>
<dbReference type="PANTHER" id="PTHR45947:SF3">
    <property type="entry name" value="SULFOQUINOVOSYL TRANSFERASE SQD2"/>
    <property type="match status" value="1"/>
</dbReference>
<comment type="caution">
    <text evidence="5">The sequence shown here is derived from an EMBL/GenBank/DDBJ whole genome shotgun (WGS) entry which is preliminary data.</text>
</comment>
<evidence type="ECO:0000259" key="4">
    <source>
        <dbReference type="Pfam" id="PF13439"/>
    </source>
</evidence>
<dbReference type="GO" id="GO:0016757">
    <property type="term" value="F:glycosyltransferase activity"/>
    <property type="evidence" value="ECO:0007669"/>
    <property type="project" value="UniProtKB-KW"/>
</dbReference>
<evidence type="ECO:0000256" key="2">
    <source>
        <dbReference type="ARBA" id="ARBA00022676"/>
    </source>
</evidence>
<evidence type="ECO:0000256" key="3">
    <source>
        <dbReference type="ARBA" id="ARBA00022679"/>
    </source>
</evidence>
<accession>A0A3E0VG21</accession>
<name>A0A3E0VG21_9MICO</name>